<dbReference type="CDD" id="cd07530">
    <property type="entry name" value="HAD_Pase_UmpH-like"/>
    <property type="match status" value="1"/>
</dbReference>
<dbReference type="KEGG" id="pbor:BSF38_00502"/>
<evidence type="ECO:0000256" key="3">
    <source>
        <dbReference type="PIRSR" id="PIRSR000915-2"/>
    </source>
</evidence>
<keyword evidence="6" id="KW-1185">Reference proteome</keyword>
<keyword evidence="4" id="KW-0460">Magnesium</keyword>
<dbReference type="SUPFAM" id="SSF56784">
    <property type="entry name" value="HAD-like"/>
    <property type="match status" value="1"/>
</dbReference>
<dbReference type="NCBIfam" id="TIGR01460">
    <property type="entry name" value="HAD-SF-IIA"/>
    <property type="match status" value="1"/>
</dbReference>
<name>A0A1U7CJK6_9BACT</name>
<keyword evidence="4" id="KW-0479">Metal-binding</keyword>
<organism evidence="5 6">
    <name type="scientific">Paludisphaera borealis</name>
    <dbReference type="NCBI Taxonomy" id="1387353"/>
    <lineage>
        <taxon>Bacteria</taxon>
        <taxon>Pseudomonadati</taxon>
        <taxon>Planctomycetota</taxon>
        <taxon>Planctomycetia</taxon>
        <taxon>Isosphaerales</taxon>
        <taxon>Isosphaeraceae</taxon>
        <taxon>Paludisphaera</taxon>
    </lineage>
</organism>
<dbReference type="SFLD" id="SFLDS00003">
    <property type="entry name" value="Haloacid_Dehalogenase"/>
    <property type="match status" value="1"/>
</dbReference>
<dbReference type="GO" id="GO:0005737">
    <property type="term" value="C:cytoplasm"/>
    <property type="evidence" value="ECO:0007669"/>
    <property type="project" value="TreeGrafter"/>
</dbReference>
<evidence type="ECO:0000313" key="5">
    <source>
        <dbReference type="EMBL" id="APW59088.1"/>
    </source>
</evidence>
<gene>
    <name evidence="5" type="primary">nagD</name>
    <name evidence="5" type="ORF">BSF38_00502</name>
</gene>
<evidence type="ECO:0000256" key="2">
    <source>
        <dbReference type="PIRSR" id="PIRSR000915-1"/>
    </source>
</evidence>
<dbReference type="SFLD" id="SFLDG01139">
    <property type="entry name" value="C2.A:_Pyridoxal_Phosphate_Phos"/>
    <property type="match status" value="1"/>
</dbReference>
<dbReference type="Pfam" id="PF13344">
    <property type="entry name" value="Hydrolase_6"/>
    <property type="match status" value="1"/>
</dbReference>
<dbReference type="EC" id="3.1.3.5" evidence="5"/>
<evidence type="ECO:0000256" key="4">
    <source>
        <dbReference type="PIRSR" id="PIRSR000915-3"/>
    </source>
</evidence>
<dbReference type="InterPro" id="IPR006357">
    <property type="entry name" value="HAD-SF_hydro_IIA"/>
</dbReference>
<proteinExistence type="inferred from homology"/>
<dbReference type="InterPro" id="IPR023214">
    <property type="entry name" value="HAD_sf"/>
</dbReference>
<sequence length="306" mass="32913">MTDSDTMNRAFRAPRDPATGLGYLVDMDGVIYRGGRLIPGADRFIGKLLDAEIPFRFLTNNSQRTRRDVATRLQRMGIPVEEEHVYTCAMATAQFLARQKPGGTAFVIGEGGLLTALHENGYSVVDKDPDYVVVGEGRTISFEMVEAALGMILKGAKLVSTNPDPNCPTESGLRPGCGATAAMLESASGVKAFSVGKPNPLMLRGARKALGLTTDQTVVIGDTMETDILGGVQLGFKTVLVLSGGTSREAFASYAYRPDKVVESIADLDPAQLAQDFADDLKRSVAPTPRLKKRSSREVFLTSEVY</sequence>
<evidence type="ECO:0000313" key="6">
    <source>
        <dbReference type="Proteomes" id="UP000186309"/>
    </source>
</evidence>
<accession>A0A1U7CJK6</accession>
<dbReference type="Gene3D" id="3.40.50.1000">
    <property type="entry name" value="HAD superfamily/HAD-like"/>
    <property type="match status" value="2"/>
</dbReference>
<feature type="binding site" evidence="4">
    <location>
        <position position="26"/>
    </location>
    <ligand>
        <name>Mg(2+)</name>
        <dbReference type="ChEBI" id="CHEBI:18420"/>
    </ligand>
</feature>
<dbReference type="EMBL" id="CP019082">
    <property type="protein sequence ID" value="APW59088.1"/>
    <property type="molecule type" value="Genomic_DNA"/>
</dbReference>
<dbReference type="Pfam" id="PF13242">
    <property type="entry name" value="Hydrolase_like"/>
    <property type="match status" value="1"/>
</dbReference>
<dbReference type="AlphaFoldDB" id="A0A1U7CJK6"/>
<dbReference type="InterPro" id="IPR036412">
    <property type="entry name" value="HAD-like_sf"/>
</dbReference>
<evidence type="ECO:0000256" key="1">
    <source>
        <dbReference type="PIRNR" id="PIRNR000915"/>
    </source>
</evidence>
<feature type="binding site" evidence="3">
    <location>
        <position position="197"/>
    </location>
    <ligand>
        <name>substrate</name>
    </ligand>
</feature>
<dbReference type="STRING" id="1387353.BSF38_00502"/>
<comment type="cofactor">
    <cofactor evidence="4">
        <name>Mg(2+)</name>
        <dbReference type="ChEBI" id="CHEBI:18420"/>
    </cofactor>
    <text evidence="4">Divalent metal ions. Mg(2+) is the most effective.</text>
</comment>
<protein>
    <submittedName>
        <fullName evidence="5">Ribonucleotide monophosphatase NagD</fullName>
        <ecNumber evidence="5">3.1.3.5</ecNumber>
    </submittedName>
</protein>
<feature type="binding site" evidence="4">
    <location>
        <position position="28"/>
    </location>
    <ligand>
        <name>Mg(2+)</name>
        <dbReference type="ChEBI" id="CHEBI:18420"/>
    </ligand>
</feature>
<dbReference type="PANTHER" id="PTHR19288">
    <property type="entry name" value="4-NITROPHENYLPHOSPHATASE-RELATED"/>
    <property type="match status" value="1"/>
</dbReference>
<keyword evidence="5" id="KW-0378">Hydrolase</keyword>
<reference evidence="6" key="1">
    <citation type="submission" date="2016-12" db="EMBL/GenBank/DDBJ databases">
        <title>Comparative genomics of four Isosphaeraceae planctomycetes: a common pool of plasmids and glycoside hydrolase genes.</title>
        <authorList>
            <person name="Ivanova A."/>
        </authorList>
    </citation>
    <scope>NUCLEOTIDE SEQUENCE [LARGE SCALE GENOMIC DNA]</scope>
    <source>
        <strain evidence="6">PX4</strain>
    </source>
</reference>
<dbReference type="PANTHER" id="PTHR19288:SF46">
    <property type="entry name" value="HALOACID DEHALOGENASE-LIKE HYDROLASE DOMAIN-CONTAINING PROTEIN 2"/>
    <property type="match status" value="1"/>
</dbReference>
<dbReference type="GO" id="GO:0046872">
    <property type="term" value="F:metal ion binding"/>
    <property type="evidence" value="ECO:0007669"/>
    <property type="project" value="UniProtKB-KW"/>
</dbReference>
<feature type="active site" description="Nucleophile" evidence="2">
    <location>
        <position position="26"/>
    </location>
</feature>
<dbReference type="PIRSF" id="PIRSF000915">
    <property type="entry name" value="PGP-type_phosphatase"/>
    <property type="match status" value="1"/>
</dbReference>
<comment type="similarity">
    <text evidence="1">Belongs to the HAD-like hydrolase superfamily.</text>
</comment>
<feature type="active site" description="Proton donor" evidence="2">
    <location>
        <position position="28"/>
    </location>
</feature>
<dbReference type="GO" id="GO:0008253">
    <property type="term" value="F:5'-nucleotidase activity"/>
    <property type="evidence" value="ECO:0007669"/>
    <property type="project" value="UniProtKB-EC"/>
</dbReference>
<feature type="binding site" evidence="4">
    <location>
        <position position="222"/>
    </location>
    <ligand>
        <name>Mg(2+)</name>
        <dbReference type="ChEBI" id="CHEBI:18420"/>
    </ligand>
</feature>
<dbReference type="Proteomes" id="UP000186309">
    <property type="component" value="Chromosome"/>
</dbReference>